<dbReference type="SMART" id="SM00388">
    <property type="entry name" value="HisKA"/>
    <property type="match status" value="1"/>
</dbReference>
<organism evidence="15 16">
    <name type="scientific">Aquipuribacter hungaricus</name>
    <dbReference type="NCBI Taxonomy" id="545624"/>
    <lineage>
        <taxon>Bacteria</taxon>
        <taxon>Bacillati</taxon>
        <taxon>Actinomycetota</taxon>
        <taxon>Actinomycetes</taxon>
        <taxon>Micrococcales</taxon>
        <taxon>Intrasporangiaceae</taxon>
        <taxon>Aquipuribacter</taxon>
    </lineage>
</organism>
<protein>
    <recommendedName>
        <fullName evidence="3">histidine kinase</fullName>
        <ecNumber evidence="3">2.7.13.3</ecNumber>
    </recommendedName>
</protein>
<accession>A0ABV7WDB0</accession>
<dbReference type="PROSITE" id="PS50113">
    <property type="entry name" value="PAC"/>
    <property type="match status" value="1"/>
</dbReference>
<dbReference type="PANTHER" id="PTHR43547:SF2">
    <property type="entry name" value="HYBRID SIGNAL TRANSDUCTION HISTIDINE KINASE C"/>
    <property type="match status" value="1"/>
</dbReference>
<dbReference type="PANTHER" id="PTHR43547">
    <property type="entry name" value="TWO-COMPONENT HISTIDINE KINASE"/>
    <property type="match status" value="1"/>
</dbReference>
<dbReference type="PROSITE" id="PS50110">
    <property type="entry name" value="RESPONSE_REGULATORY"/>
    <property type="match status" value="1"/>
</dbReference>
<dbReference type="PROSITE" id="PS50109">
    <property type="entry name" value="HIS_KIN"/>
    <property type="match status" value="1"/>
</dbReference>
<dbReference type="Gene3D" id="2.10.70.100">
    <property type="match status" value="1"/>
</dbReference>
<dbReference type="InterPro" id="IPR036890">
    <property type="entry name" value="HATPase_C_sf"/>
</dbReference>
<evidence type="ECO:0000313" key="16">
    <source>
        <dbReference type="Proteomes" id="UP001595685"/>
    </source>
</evidence>
<dbReference type="InterPro" id="IPR000700">
    <property type="entry name" value="PAS-assoc_C"/>
</dbReference>
<dbReference type="InterPro" id="IPR036457">
    <property type="entry name" value="PPM-type-like_dom_sf"/>
</dbReference>
<keyword evidence="16" id="KW-1185">Reference proteome</keyword>
<dbReference type="Gene3D" id="1.10.287.130">
    <property type="match status" value="1"/>
</dbReference>
<evidence type="ECO:0000259" key="12">
    <source>
        <dbReference type="PROSITE" id="PS50112"/>
    </source>
</evidence>
<feature type="domain" description="PAC" evidence="13">
    <location>
        <begin position="829"/>
        <end position="881"/>
    </location>
</feature>
<dbReference type="InterPro" id="IPR003018">
    <property type="entry name" value="GAF"/>
</dbReference>
<dbReference type="SMART" id="SM00086">
    <property type="entry name" value="PAC"/>
    <property type="match status" value="2"/>
</dbReference>
<evidence type="ECO:0000256" key="6">
    <source>
        <dbReference type="ARBA" id="ARBA00022777"/>
    </source>
</evidence>
<dbReference type="SUPFAM" id="SSF47384">
    <property type="entry name" value="Homodimeric domain of signal transducing histidine kinase"/>
    <property type="match status" value="1"/>
</dbReference>
<feature type="domain" description="PAS" evidence="12">
    <location>
        <begin position="748"/>
        <end position="826"/>
    </location>
</feature>
<dbReference type="InterPro" id="IPR001610">
    <property type="entry name" value="PAC"/>
</dbReference>
<keyword evidence="5" id="KW-0808">Transferase</keyword>
<reference evidence="16" key="1">
    <citation type="journal article" date="2019" name="Int. J. Syst. Evol. Microbiol.">
        <title>The Global Catalogue of Microorganisms (GCM) 10K type strain sequencing project: providing services to taxonomists for standard genome sequencing and annotation.</title>
        <authorList>
            <consortium name="The Broad Institute Genomics Platform"/>
            <consortium name="The Broad Institute Genome Sequencing Center for Infectious Disease"/>
            <person name="Wu L."/>
            <person name="Ma J."/>
        </authorList>
    </citation>
    <scope>NUCLEOTIDE SEQUENCE [LARGE SCALE GENOMIC DNA]</scope>
    <source>
        <strain evidence="16">NCAIM B.02333</strain>
    </source>
</reference>
<dbReference type="SUPFAM" id="SSF52172">
    <property type="entry name" value="CheY-like"/>
    <property type="match status" value="1"/>
</dbReference>
<dbReference type="EC" id="2.7.13.3" evidence="3"/>
<evidence type="ECO:0000259" key="14">
    <source>
        <dbReference type="PROSITE" id="PS51746"/>
    </source>
</evidence>
<dbReference type="PRINTS" id="PR00344">
    <property type="entry name" value="BCTRLSENSOR"/>
</dbReference>
<dbReference type="InterPro" id="IPR003661">
    <property type="entry name" value="HisK_dim/P_dom"/>
</dbReference>
<dbReference type="InterPro" id="IPR005467">
    <property type="entry name" value="His_kinase_dom"/>
</dbReference>
<dbReference type="SMART" id="SM00387">
    <property type="entry name" value="HATPase_c"/>
    <property type="match status" value="1"/>
</dbReference>
<dbReference type="Pfam" id="PF00512">
    <property type="entry name" value="HisKA"/>
    <property type="match status" value="1"/>
</dbReference>
<keyword evidence="4 8" id="KW-0597">Phosphoprotein</keyword>
<comment type="caution">
    <text evidence="15">The sequence shown here is derived from an EMBL/GenBank/DDBJ whole genome shotgun (WGS) entry which is preliminary data.</text>
</comment>
<dbReference type="SUPFAM" id="SSF55785">
    <property type="entry name" value="PYP-like sensor domain (PAS domain)"/>
    <property type="match status" value="1"/>
</dbReference>
<dbReference type="InterPro" id="IPR004358">
    <property type="entry name" value="Sig_transdc_His_kin-like_C"/>
</dbReference>
<evidence type="ECO:0000256" key="8">
    <source>
        <dbReference type="PROSITE-ProRule" id="PRU00169"/>
    </source>
</evidence>
<dbReference type="Pfam" id="PF13581">
    <property type="entry name" value="HATPase_c_2"/>
    <property type="match status" value="1"/>
</dbReference>
<proteinExistence type="predicted"/>
<dbReference type="InterPro" id="IPR001789">
    <property type="entry name" value="Sig_transdc_resp-reg_receiver"/>
</dbReference>
<gene>
    <name evidence="15" type="ORF">ACFOLH_01330</name>
</gene>
<dbReference type="PROSITE" id="PS50112">
    <property type="entry name" value="PAS"/>
    <property type="match status" value="1"/>
</dbReference>
<dbReference type="InterPro" id="IPR013656">
    <property type="entry name" value="PAS_4"/>
</dbReference>
<dbReference type="SUPFAM" id="SSF81606">
    <property type="entry name" value="PP2C-like"/>
    <property type="match status" value="1"/>
</dbReference>
<dbReference type="InterPro" id="IPR003594">
    <property type="entry name" value="HATPase_dom"/>
</dbReference>
<dbReference type="Gene3D" id="3.30.450.40">
    <property type="match status" value="1"/>
</dbReference>
<dbReference type="SMART" id="SM00331">
    <property type="entry name" value="PP2C_SIG"/>
    <property type="match status" value="1"/>
</dbReference>
<dbReference type="SUPFAM" id="SSF55874">
    <property type="entry name" value="ATPase domain of HSP90 chaperone/DNA topoisomerase II/histidine kinase"/>
    <property type="match status" value="2"/>
</dbReference>
<dbReference type="InterPro" id="IPR001932">
    <property type="entry name" value="PPM-type_phosphatase-like_dom"/>
</dbReference>
<comment type="subcellular location">
    <subcellularLocation>
        <location evidence="2">Cell membrane</location>
    </subcellularLocation>
</comment>
<evidence type="ECO:0000256" key="7">
    <source>
        <dbReference type="ARBA" id="ARBA00023012"/>
    </source>
</evidence>
<evidence type="ECO:0000313" key="15">
    <source>
        <dbReference type="EMBL" id="MFC3686977.1"/>
    </source>
</evidence>
<dbReference type="InterPro" id="IPR029016">
    <property type="entry name" value="GAF-like_dom_sf"/>
</dbReference>
<dbReference type="Pfam" id="PF13185">
    <property type="entry name" value="GAF_2"/>
    <property type="match status" value="1"/>
</dbReference>
<dbReference type="PROSITE" id="PS51746">
    <property type="entry name" value="PPM_2"/>
    <property type="match status" value="1"/>
</dbReference>
<feature type="coiled-coil region" evidence="9">
    <location>
        <begin position="732"/>
        <end position="762"/>
    </location>
</feature>
<dbReference type="Pfam" id="PF02518">
    <property type="entry name" value="HATPase_c"/>
    <property type="match status" value="1"/>
</dbReference>
<keyword evidence="9" id="KW-0175">Coiled coil</keyword>
<dbReference type="Gene3D" id="3.30.565.10">
    <property type="entry name" value="Histidine kinase-like ATPase, C-terminal domain"/>
    <property type="match status" value="2"/>
</dbReference>
<dbReference type="InterPro" id="IPR036097">
    <property type="entry name" value="HisK_dim/P_sf"/>
</dbReference>
<dbReference type="Gene3D" id="3.40.50.2300">
    <property type="match status" value="1"/>
</dbReference>
<dbReference type="Proteomes" id="UP001595685">
    <property type="component" value="Unassembled WGS sequence"/>
</dbReference>
<evidence type="ECO:0000256" key="4">
    <source>
        <dbReference type="ARBA" id="ARBA00022553"/>
    </source>
</evidence>
<dbReference type="Pfam" id="PF08448">
    <property type="entry name" value="PAS_4"/>
    <property type="match status" value="1"/>
</dbReference>
<dbReference type="InterPro" id="IPR000014">
    <property type="entry name" value="PAS"/>
</dbReference>
<dbReference type="Gene3D" id="3.30.450.20">
    <property type="entry name" value="PAS domain"/>
    <property type="match status" value="2"/>
</dbReference>
<dbReference type="Gene3D" id="3.60.40.10">
    <property type="entry name" value="PPM-type phosphatase domain"/>
    <property type="match status" value="1"/>
</dbReference>
<dbReference type="InterPro" id="IPR011006">
    <property type="entry name" value="CheY-like_superfamily"/>
</dbReference>
<dbReference type="CDD" id="cd00082">
    <property type="entry name" value="HisKA"/>
    <property type="match status" value="1"/>
</dbReference>
<dbReference type="Pfam" id="PF07228">
    <property type="entry name" value="SpoIIE"/>
    <property type="match status" value="1"/>
</dbReference>
<evidence type="ECO:0000256" key="3">
    <source>
        <dbReference type="ARBA" id="ARBA00012438"/>
    </source>
</evidence>
<dbReference type="SMART" id="SM00448">
    <property type="entry name" value="REC"/>
    <property type="match status" value="1"/>
</dbReference>
<dbReference type="Pfam" id="PF00072">
    <property type="entry name" value="Response_reg"/>
    <property type="match status" value="1"/>
</dbReference>
<feature type="domain" description="Response regulatory" evidence="11">
    <location>
        <begin position="622"/>
        <end position="737"/>
    </location>
</feature>
<dbReference type="EMBL" id="JBHRWW010000001">
    <property type="protein sequence ID" value="MFC3686977.1"/>
    <property type="molecule type" value="Genomic_DNA"/>
</dbReference>
<keyword evidence="6" id="KW-0418">Kinase</keyword>
<comment type="catalytic activity">
    <reaction evidence="1">
        <text>ATP + protein L-histidine = ADP + protein N-phospho-L-histidine.</text>
        <dbReference type="EC" id="2.7.13.3"/>
    </reaction>
</comment>
<sequence length="1253" mass="135368">MPDVPDAPHDVFGSGEVARDLAAVDWAATPLGEPRTWPVPLASMVRVLLSSRFSMWMAWGPELTFFCNDAYRRDTLGSKYPWALGRPASEVWAEIWPDIEGRIEHVMRTREATWDEALMLFLERSGYREETYHTFSYSPLADDDGAVAGMLCVVSEDTERVVGARRMALVRDLGAGLTAPRAQQEVLDVVRRELGAADALLPFTLVYLLEPTGEAVLAASTGLALPHDAAPPVIAADGPSPWPREAVLRGETAVVDDLDLRFPDLPTGGRDAGPRQALVVPFRQQDETRPLGFLVAGLTRYRPLDDDHRGFVELVAGQVAASLAGVRAHEQERLRAERLLELDRAKTDFFTNVSHEFRTPLTLMLGPAEDALTDTEEELGPRQRERVEVVRRNGERLLKLVDTLLDFSRLESGTVQAQFEPADLTAATAELAETFRTAVERVGLSYTVSCEQLPGPVWVDREMWAKVVLNLLSNALKFTFDGGIDVRLEAAADGARLTVTDTGTGIEPEQQVRLFERFARVAGARSRSLEGSGIGLALVQDLAGVHGGTVALDSEPGRGSSFTVTVPWGRDHLPAEQVLEAPSGGGQGGRGPRGYLAEASRWLVDTPTGPGSTPAPGTDRPRVLVVDDNADMREYVTRLLAVDHEVLVAADGRTALEIARRDSPDLVLSDVMMPGLDGVGLMAALREDARTAHVPVVLVSARAGEDETVRGLEAGADDYLAKPFSSRELRARVRANLELDRVRRTRRELEQMQALLDQAQRLARVGSWEVDVATGAITASTEFVRQADLTEEEVAARGFDEAFADRVHPDDRPAVEAALARAVEHGEPVDYLVRLIDRDGGVRTFRTLGELERDAEGRPLRLRGSNQDVTEQLLAEEARAAVAAATEAAGREHRIADELQRSLLPEDDVQAEELSVASFYSAGAEGTQVGGDWYDVIGLGGGRTALVVGDVMGRGVRAAAVMGQLRSAVRAFARLDLPPSQVLEYLDGVVRDLGDDQIVTCLYGVYDPYDATLTLANAGHLPPLVRRPGGTVERLEHSQGPPLGTVVAAVSDVHVTLESDAVLVLYTDGLVEDRSSDIDDGIDALSALVAALPEGLDRDTPAHLVRALLPGGSDDDVAVLMAQVQGGEPAPTLALTVDDEPAGIPRARREVGAALTAWGVEQDVCETVLLLLSELVTNALVHGRPPVHVRVRRGPTALALEVHDSAQTMPRRGDPDDSDEHGRGLQLVSAMSARWGTRPTMVGKAVWCTVPLG</sequence>
<evidence type="ECO:0000259" key="10">
    <source>
        <dbReference type="PROSITE" id="PS50109"/>
    </source>
</evidence>
<evidence type="ECO:0000259" key="13">
    <source>
        <dbReference type="PROSITE" id="PS50113"/>
    </source>
</evidence>
<dbReference type="Pfam" id="PF08447">
    <property type="entry name" value="PAS_3"/>
    <property type="match status" value="1"/>
</dbReference>
<keyword evidence="7" id="KW-0902">Two-component regulatory system</keyword>
<evidence type="ECO:0000259" key="11">
    <source>
        <dbReference type="PROSITE" id="PS50110"/>
    </source>
</evidence>
<feature type="domain" description="Histidine kinase" evidence="10">
    <location>
        <begin position="352"/>
        <end position="570"/>
    </location>
</feature>
<feature type="modified residue" description="4-aspartylphosphate" evidence="8">
    <location>
        <position position="670"/>
    </location>
</feature>
<evidence type="ECO:0000256" key="1">
    <source>
        <dbReference type="ARBA" id="ARBA00000085"/>
    </source>
</evidence>
<evidence type="ECO:0000256" key="9">
    <source>
        <dbReference type="SAM" id="Coils"/>
    </source>
</evidence>
<dbReference type="InterPro" id="IPR035965">
    <property type="entry name" value="PAS-like_dom_sf"/>
</dbReference>
<name>A0ABV7WDB0_9MICO</name>
<dbReference type="SUPFAM" id="SSF55781">
    <property type="entry name" value="GAF domain-like"/>
    <property type="match status" value="1"/>
</dbReference>
<feature type="domain" description="PPM-type phosphatase" evidence="14">
    <location>
        <begin position="916"/>
        <end position="1124"/>
    </location>
</feature>
<evidence type="ECO:0000256" key="2">
    <source>
        <dbReference type="ARBA" id="ARBA00004236"/>
    </source>
</evidence>
<dbReference type="RefSeq" id="WP_340294135.1">
    <property type="nucleotide sequence ID" value="NZ_JBBEOI010000140.1"/>
</dbReference>
<dbReference type="InterPro" id="IPR013655">
    <property type="entry name" value="PAS_fold_3"/>
</dbReference>
<dbReference type="CDD" id="cd16936">
    <property type="entry name" value="HATPase_RsbW-like"/>
    <property type="match status" value="1"/>
</dbReference>
<evidence type="ECO:0000256" key="5">
    <source>
        <dbReference type="ARBA" id="ARBA00022679"/>
    </source>
</evidence>
<dbReference type="CDD" id="cd00130">
    <property type="entry name" value="PAS"/>
    <property type="match status" value="1"/>
</dbReference>